<dbReference type="SUPFAM" id="SSF140657">
    <property type="entry name" value="Hyaluronidase post-catalytic domain-like"/>
    <property type="match status" value="1"/>
</dbReference>
<dbReference type="InterPro" id="IPR008979">
    <property type="entry name" value="Galactose-bd-like_sf"/>
</dbReference>
<dbReference type="PROSITE" id="PS52009">
    <property type="entry name" value="GH84"/>
    <property type="match status" value="1"/>
</dbReference>
<dbReference type="GO" id="GO:1901135">
    <property type="term" value="P:carbohydrate derivative metabolic process"/>
    <property type="evidence" value="ECO:0007669"/>
    <property type="project" value="UniProtKB-ARBA"/>
</dbReference>
<keyword evidence="1 3" id="KW-0378">Hydrolase</keyword>
<name>A0A9D2AHN3_9BACT</name>
<protein>
    <submittedName>
        <fullName evidence="7">Beta-N-acetylglucosaminidase domain-containing protein</fullName>
    </submittedName>
</protein>
<dbReference type="PROSITE" id="PS50022">
    <property type="entry name" value="FA58C_3"/>
    <property type="match status" value="1"/>
</dbReference>
<dbReference type="Proteomes" id="UP000823964">
    <property type="component" value="Unassembled WGS sequence"/>
</dbReference>
<gene>
    <name evidence="7" type="ORF">H9862_08160</name>
</gene>
<dbReference type="GO" id="GO:0015929">
    <property type="term" value="F:hexosaminidase activity"/>
    <property type="evidence" value="ECO:0007669"/>
    <property type="project" value="UniProtKB-ARBA"/>
</dbReference>
<dbReference type="Gene3D" id="1.20.58.460">
    <property type="entry name" value="Hyaluronidase post-catalytic domain-like"/>
    <property type="match status" value="1"/>
</dbReference>
<dbReference type="PANTHER" id="PTHR13170:SF16">
    <property type="entry name" value="PROTEIN O-GLCNACASE"/>
    <property type="match status" value="1"/>
</dbReference>
<dbReference type="PANTHER" id="PTHR13170">
    <property type="entry name" value="O-GLCNACASE"/>
    <property type="match status" value="1"/>
</dbReference>
<dbReference type="Gene3D" id="2.60.40.1180">
    <property type="entry name" value="Golgi alpha-mannosidase II"/>
    <property type="match status" value="1"/>
</dbReference>
<evidence type="ECO:0000256" key="3">
    <source>
        <dbReference type="PROSITE-ProRule" id="PRU01353"/>
    </source>
</evidence>
<dbReference type="EMBL" id="DXFQ01000153">
    <property type="protein sequence ID" value="HIX20555.1"/>
    <property type="molecule type" value="Genomic_DNA"/>
</dbReference>
<reference evidence="7" key="1">
    <citation type="journal article" date="2021" name="PeerJ">
        <title>Extensive microbial diversity within the chicken gut microbiome revealed by metagenomics and culture.</title>
        <authorList>
            <person name="Gilroy R."/>
            <person name="Ravi A."/>
            <person name="Getino M."/>
            <person name="Pursley I."/>
            <person name="Horton D.L."/>
            <person name="Alikhan N.F."/>
            <person name="Baker D."/>
            <person name="Gharbi K."/>
            <person name="Hall N."/>
            <person name="Watson M."/>
            <person name="Adriaenssens E.M."/>
            <person name="Foster-Nyarko E."/>
            <person name="Jarju S."/>
            <person name="Secka A."/>
            <person name="Antonio M."/>
            <person name="Oren A."/>
            <person name="Chaudhuri R.R."/>
            <person name="La Ragione R."/>
            <person name="Hildebrand F."/>
            <person name="Pallen M.J."/>
        </authorList>
    </citation>
    <scope>NUCLEOTIDE SEQUENCE</scope>
    <source>
        <strain evidence="7">14975</strain>
    </source>
</reference>
<dbReference type="InterPro" id="IPR013780">
    <property type="entry name" value="Glyco_hydro_b"/>
</dbReference>
<dbReference type="InterPro" id="IPR017853">
    <property type="entry name" value="GH"/>
</dbReference>
<comment type="caution">
    <text evidence="7">The sequence shown here is derived from an EMBL/GenBank/DDBJ whole genome shotgun (WGS) entry which is preliminary data.</text>
</comment>
<dbReference type="InterPro" id="IPR029018">
    <property type="entry name" value="Hex-like_dom2"/>
</dbReference>
<evidence type="ECO:0000313" key="7">
    <source>
        <dbReference type="EMBL" id="HIX20555.1"/>
    </source>
</evidence>
<dbReference type="Pfam" id="PF07555">
    <property type="entry name" value="NAGidase"/>
    <property type="match status" value="1"/>
</dbReference>
<evidence type="ECO:0000259" key="5">
    <source>
        <dbReference type="PROSITE" id="PS50022"/>
    </source>
</evidence>
<feature type="domain" description="F5/8 type C" evidence="5">
    <location>
        <begin position="588"/>
        <end position="736"/>
    </location>
</feature>
<dbReference type="InterPro" id="IPR000421">
    <property type="entry name" value="FA58C"/>
</dbReference>
<dbReference type="SUPFAM" id="SSF51445">
    <property type="entry name" value="(Trans)glycosidases"/>
    <property type="match status" value="1"/>
</dbReference>
<dbReference type="GO" id="GO:0005975">
    <property type="term" value="P:carbohydrate metabolic process"/>
    <property type="evidence" value="ECO:0007669"/>
    <property type="project" value="UniProtKB-ARBA"/>
</dbReference>
<dbReference type="InterPro" id="IPR011496">
    <property type="entry name" value="O-GlcNAcase_cat"/>
</dbReference>
<dbReference type="InterPro" id="IPR015882">
    <property type="entry name" value="HEX_bac_N"/>
</dbReference>
<feature type="domain" description="GH84" evidence="6">
    <location>
        <begin position="142"/>
        <end position="414"/>
    </location>
</feature>
<comment type="similarity">
    <text evidence="3">Belongs to the glycosyl hydrolase 84 family.</text>
</comment>
<feature type="signal peptide" evidence="4">
    <location>
        <begin position="1"/>
        <end position="23"/>
    </location>
</feature>
<evidence type="ECO:0000256" key="2">
    <source>
        <dbReference type="ARBA" id="ARBA00023295"/>
    </source>
</evidence>
<dbReference type="SUPFAM" id="SSF55545">
    <property type="entry name" value="beta-N-acetylhexosaminidase-like domain"/>
    <property type="match status" value="1"/>
</dbReference>
<proteinExistence type="inferred from homology"/>
<evidence type="ECO:0000256" key="1">
    <source>
        <dbReference type="ARBA" id="ARBA00022801"/>
    </source>
</evidence>
<dbReference type="SUPFAM" id="SSF49785">
    <property type="entry name" value="Galactose-binding domain-like"/>
    <property type="match status" value="1"/>
</dbReference>
<dbReference type="Gene3D" id="3.30.379.10">
    <property type="entry name" value="Chitobiase/beta-hexosaminidase domain 2-like"/>
    <property type="match status" value="1"/>
</dbReference>
<organism evidence="7 8">
    <name type="scientific">Candidatus Akkermansia intestinigallinarum</name>
    <dbReference type="NCBI Taxonomy" id="2838431"/>
    <lineage>
        <taxon>Bacteria</taxon>
        <taxon>Pseudomonadati</taxon>
        <taxon>Verrucomicrobiota</taxon>
        <taxon>Verrucomicrobiia</taxon>
        <taxon>Verrucomicrobiales</taxon>
        <taxon>Akkermansiaceae</taxon>
        <taxon>Akkermansia</taxon>
    </lineage>
</organism>
<dbReference type="InterPro" id="IPR049478">
    <property type="entry name" value="BT_4395-like_hel"/>
</dbReference>
<sequence length="956" mass="107133">MIKASYISALLFALPLAGAVAQAADCGVIPTPQECRLQDEWTQVKDVKVLLRKAGSKKGVWAKIPADKEGAYALVIKPGKLTVYANDKTGVYYAKQTLSQLLRGVEGARNAQRDPFPDQNIKEVARLGELPVGEICDWPDLAFRGVVEGYYGAPWSFEARKAQFEFYGRNKMNIYIFGPKDDPYHHGQGCYNPYPEREAAEIRRLVKLAKKNHVRFVWAIHPANTVNWNDRGGKKQLDALCRKLERMYDLGVRDFGVLVDDSSGEIGQPNRQAELCNYLLEHFIRKHKDVNQELIMCPTGYNRGWTNPGFLGTLGSKLKKGIHVMWTGNTVVHDITLEGQKWVHEHLGRPTFIWWNWPCNDFKRARLSMGRAYGLDQDPQMKQEMTGFTANPMELAEASKVGLYGVADYTWNIEDYDSVATWKEGITRLYPSSHRAMQVFCDHNSYLLPNTHGLYREESVDVGAAFKDFRQALASGEVTDEQIRPVKREFLRIYKAGDLLQKADDLEELRAEISPWIAKFTNTGKAGSYLMLAMQAKSPQARAALLMKAVEPMVENRTVARRDWRPSGVEEVRNVEVGMLEVTPTLNALTDHVGLQVYADLSGRPTQSLRPLFICNGGNAERDTDKLTDGNPGSFWSSDCYQQKGHWYGYDFKQPTLIRNINLLMGGPRAKDFIAEGQLEYSTDGETWLPIGSPTQGAAVVRDFSDAPIRARLIRYRVTKANPNWLTICEFSVNRSLPATAKSNIPGHENLSTFRDAKMVGINRIMEVFRCEPGQYIELEASSPLRSTWLEINVENADIAKWGTVELILEDGSKVKPRFHMEGGNTKYCCNRGDLPGKKIKSMRLTNTGRAAQEIKLTTFKMDVPPANPDEQADSLTDTDFTTAYSAENGLDVTLAVPEGATRAIVAGNAACSIEGAEAGTARHGFRSFTLPQGSRSLRLTAPKQPGKWVYEVIFK</sequence>
<dbReference type="Gene3D" id="3.20.20.80">
    <property type="entry name" value="Glycosidases"/>
    <property type="match status" value="1"/>
</dbReference>
<evidence type="ECO:0000313" key="8">
    <source>
        <dbReference type="Proteomes" id="UP000823964"/>
    </source>
</evidence>
<keyword evidence="2 3" id="KW-0326">Glycosidase</keyword>
<accession>A0A9D2AHN3</accession>
<dbReference type="InterPro" id="IPR051822">
    <property type="entry name" value="Glycosyl_Hydrolase_84"/>
</dbReference>
<dbReference type="Gene3D" id="2.60.120.260">
    <property type="entry name" value="Galactose-binding domain-like"/>
    <property type="match status" value="1"/>
</dbReference>
<evidence type="ECO:0000259" key="6">
    <source>
        <dbReference type="PROSITE" id="PS52009"/>
    </source>
</evidence>
<keyword evidence="4" id="KW-0732">Signal</keyword>
<dbReference type="Pfam" id="PF00754">
    <property type="entry name" value="F5_F8_type_C"/>
    <property type="match status" value="1"/>
</dbReference>
<feature type="chain" id="PRO_5039523098" evidence="4">
    <location>
        <begin position="24"/>
        <end position="956"/>
    </location>
</feature>
<evidence type="ECO:0000256" key="4">
    <source>
        <dbReference type="SAM" id="SignalP"/>
    </source>
</evidence>
<reference evidence="7" key="2">
    <citation type="submission" date="2021-04" db="EMBL/GenBank/DDBJ databases">
        <authorList>
            <person name="Gilroy R."/>
        </authorList>
    </citation>
    <scope>NUCLEOTIDE SEQUENCE</scope>
    <source>
        <strain evidence="7">14975</strain>
    </source>
</reference>
<dbReference type="Pfam" id="PF21809">
    <property type="entry name" value="Glyco_hydro_84_hel"/>
    <property type="match status" value="1"/>
</dbReference>
<dbReference type="AlphaFoldDB" id="A0A9D2AHN3"/>
<dbReference type="Pfam" id="PF02838">
    <property type="entry name" value="Glyco_hydro_20b"/>
    <property type="match status" value="1"/>
</dbReference>
<feature type="active site" description="Proton donor" evidence="3">
    <location>
        <position position="261"/>
    </location>
</feature>